<reference evidence="2" key="1">
    <citation type="journal article" date="2024" name="Proc. Natl. Acad. Sci. U.S.A.">
        <title>Extraordinary preservation of gene collinearity over three hundred million years revealed in homosporous lycophytes.</title>
        <authorList>
            <person name="Li C."/>
            <person name="Wickell D."/>
            <person name="Kuo L.Y."/>
            <person name="Chen X."/>
            <person name="Nie B."/>
            <person name="Liao X."/>
            <person name="Peng D."/>
            <person name="Ji J."/>
            <person name="Jenkins J."/>
            <person name="Williams M."/>
            <person name="Shu S."/>
            <person name="Plott C."/>
            <person name="Barry K."/>
            <person name="Rajasekar S."/>
            <person name="Grimwood J."/>
            <person name="Han X."/>
            <person name="Sun S."/>
            <person name="Hou Z."/>
            <person name="He W."/>
            <person name="Dai G."/>
            <person name="Sun C."/>
            <person name="Schmutz J."/>
            <person name="Leebens-Mack J.H."/>
            <person name="Li F.W."/>
            <person name="Wang L."/>
        </authorList>
    </citation>
    <scope>NUCLEOTIDE SEQUENCE [LARGE SCALE GENOMIC DNA]</scope>
    <source>
        <strain evidence="2">cv. PW_Plant_1</strain>
    </source>
</reference>
<evidence type="ECO:0000313" key="1">
    <source>
        <dbReference type="EMBL" id="KAJ7531815.1"/>
    </source>
</evidence>
<comment type="caution">
    <text evidence="1">The sequence shown here is derived from an EMBL/GenBank/DDBJ whole genome shotgun (WGS) entry which is preliminary data.</text>
</comment>
<dbReference type="EMBL" id="CM055105">
    <property type="protein sequence ID" value="KAJ7531815.1"/>
    <property type="molecule type" value="Genomic_DNA"/>
</dbReference>
<dbReference type="Proteomes" id="UP001162992">
    <property type="component" value="Chromosome 14"/>
</dbReference>
<proteinExistence type="predicted"/>
<evidence type="ECO:0000313" key="2">
    <source>
        <dbReference type="Proteomes" id="UP001162992"/>
    </source>
</evidence>
<gene>
    <name evidence="1" type="ORF">O6H91_14G060000</name>
</gene>
<accession>A0ACC2BQ28</accession>
<name>A0ACC2BQ28_DIPCM</name>
<protein>
    <submittedName>
        <fullName evidence="1">Uncharacterized protein</fullName>
    </submittedName>
</protein>
<sequence>MCKGAVLPTFSLIFSLPLSFKQTMNKMLNDECSSLIFKLWASNASGAAKKSDGITVNNFNQLYLANLQLYKRNYKTTHLERGRSCRYLLLICKIEQSQSHCNEISHEDSKGQNMETKLTL</sequence>
<organism evidence="1 2">
    <name type="scientific">Diphasiastrum complanatum</name>
    <name type="common">Issler's clubmoss</name>
    <name type="synonym">Lycopodium complanatum</name>
    <dbReference type="NCBI Taxonomy" id="34168"/>
    <lineage>
        <taxon>Eukaryota</taxon>
        <taxon>Viridiplantae</taxon>
        <taxon>Streptophyta</taxon>
        <taxon>Embryophyta</taxon>
        <taxon>Tracheophyta</taxon>
        <taxon>Lycopodiopsida</taxon>
        <taxon>Lycopodiales</taxon>
        <taxon>Lycopodiaceae</taxon>
        <taxon>Lycopodioideae</taxon>
        <taxon>Diphasiastrum</taxon>
    </lineage>
</organism>
<keyword evidence="2" id="KW-1185">Reference proteome</keyword>